<evidence type="ECO:0000313" key="3">
    <source>
        <dbReference type="Proteomes" id="UP000292235"/>
    </source>
</evidence>
<feature type="transmembrane region" description="Helical" evidence="1">
    <location>
        <begin position="6"/>
        <end position="23"/>
    </location>
</feature>
<evidence type="ECO:0000313" key="2">
    <source>
        <dbReference type="EMBL" id="QBI51852.1"/>
    </source>
</evidence>
<keyword evidence="1" id="KW-0472">Membrane</keyword>
<feature type="transmembrane region" description="Helical" evidence="1">
    <location>
        <begin position="148"/>
        <end position="166"/>
    </location>
</feature>
<organism evidence="2 3">
    <name type="scientific">Streptomonospora litoralis</name>
    <dbReference type="NCBI Taxonomy" id="2498135"/>
    <lineage>
        <taxon>Bacteria</taxon>
        <taxon>Bacillati</taxon>
        <taxon>Actinomycetota</taxon>
        <taxon>Actinomycetes</taxon>
        <taxon>Streptosporangiales</taxon>
        <taxon>Nocardiopsidaceae</taxon>
        <taxon>Streptomonospora</taxon>
    </lineage>
</organism>
<gene>
    <name evidence="2" type="ORF">EKD16_00125</name>
</gene>
<protein>
    <submittedName>
        <fullName evidence="2">Uncharacterized protein</fullName>
    </submittedName>
</protein>
<dbReference type="Proteomes" id="UP000292235">
    <property type="component" value="Chromosome"/>
</dbReference>
<keyword evidence="1" id="KW-1133">Transmembrane helix</keyword>
<evidence type="ECO:0000256" key="1">
    <source>
        <dbReference type="SAM" id="Phobius"/>
    </source>
</evidence>
<dbReference type="EMBL" id="CP036455">
    <property type="protein sequence ID" value="QBI51852.1"/>
    <property type="molecule type" value="Genomic_DNA"/>
</dbReference>
<reference evidence="2 3" key="1">
    <citation type="submission" date="2019-02" db="EMBL/GenBank/DDBJ databases">
        <authorList>
            <person name="Khodamoradi S."/>
            <person name="Hahnke R.L."/>
            <person name="Kaempfer P."/>
            <person name="Schumann P."/>
            <person name="Rohde M."/>
            <person name="Steinert M."/>
            <person name="Luzhetskyy A."/>
            <person name="Wink J."/>
            <person name="Ruckert C."/>
        </authorList>
    </citation>
    <scope>NUCLEOTIDE SEQUENCE [LARGE SCALE GENOMIC DNA]</scope>
    <source>
        <strain evidence="2 3">M2</strain>
    </source>
</reference>
<sequence length="167" mass="18605">MTGPEVLFSVLFVYSFAVLLHVLRSAQERGVEIPDVLLAFDAENTAEARRAAVHQDDLRRRIALVRDCEERAYGGEVRAEEPAEGERAAIVDHEEGGRLLAELRAGLADLDAERDRRIEEVERDAADTLSRRRATLAADIPYDRALRTAAWVCLGWLVLLALLSTVL</sequence>
<keyword evidence="1" id="KW-0812">Transmembrane</keyword>
<accession>A0A4V0ZJ10</accession>
<keyword evidence="3" id="KW-1185">Reference proteome</keyword>
<proteinExistence type="predicted"/>
<dbReference type="AlphaFoldDB" id="A0A4V0ZJ10"/>
<dbReference type="RefSeq" id="WP_131096499.1">
    <property type="nucleotide sequence ID" value="NZ_CP036455.1"/>
</dbReference>
<dbReference type="KEGG" id="strr:EKD16_00125"/>
<name>A0A4V0ZJ10_9ACTN</name>
<dbReference type="OrthoDB" id="9856859at2"/>